<proteinExistence type="predicted"/>
<evidence type="ECO:0000313" key="2">
    <source>
        <dbReference type="EMBL" id="KAK3275190.1"/>
    </source>
</evidence>
<evidence type="ECO:0000313" key="3">
    <source>
        <dbReference type="Proteomes" id="UP001190700"/>
    </source>
</evidence>
<gene>
    <name evidence="2" type="ORF">CYMTET_16670</name>
</gene>
<comment type="caution">
    <text evidence="2">The sequence shown here is derived from an EMBL/GenBank/DDBJ whole genome shotgun (WGS) entry which is preliminary data.</text>
</comment>
<organism evidence="2 3">
    <name type="scientific">Cymbomonas tetramitiformis</name>
    <dbReference type="NCBI Taxonomy" id="36881"/>
    <lineage>
        <taxon>Eukaryota</taxon>
        <taxon>Viridiplantae</taxon>
        <taxon>Chlorophyta</taxon>
        <taxon>Pyramimonadophyceae</taxon>
        <taxon>Pyramimonadales</taxon>
        <taxon>Pyramimonadaceae</taxon>
        <taxon>Cymbomonas</taxon>
    </lineage>
</organism>
<feature type="region of interest" description="Disordered" evidence="1">
    <location>
        <begin position="14"/>
        <end position="48"/>
    </location>
</feature>
<dbReference type="Proteomes" id="UP001190700">
    <property type="component" value="Unassembled WGS sequence"/>
</dbReference>
<evidence type="ECO:0000256" key="1">
    <source>
        <dbReference type="SAM" id="MobiDB-lite"/>
    </source>
</evidence>
<sequence>MVVQRLPFGQALQSGRRMSELPSSSSISASRAQGTFRRGRSPSSPEVGKHIKFDGRYLHGVPAEALAPASAPYTRVTFLVNIWLNHRPVDVPVFPDHLLAKVGNLDLPLSSKVADRVPQIEVCSKTEGGGDELSFTVCQSRDQEHTLRTRLPLKELAAKKLATAEIMYTVVGALHLSSAPE</sequence>
<reference evidence="2 3" key="1">
    <citation type="journal article" date="2015" name="Genome Biol. Evol.">
        <title>Comparative Genomics of a Bacterivorous Green Alga Reveals Evolutionary Causalities and Consequences of Phago-Mixotrophic Mode of Nutrition.</title>
        <authorList>
            <person name="Burns J.A."/>
            <person name="Paasch A."/>
            <person name="Narechania A."/>
            <person name="Kim E."/>
        </authorList>
    </citation>
    <scope>NUCLEOTIDE SEQUENCE [LARGE SCALE GENOMIC DNA]</scope>
    <source>
        <strain evidence="2 3">PLY_AMNH</strain>
    </source>
</reference>
<accession>A0AAE0GC17</accession>
<dbReference type="EMBL" id="LGRX02007364">
    <property type="protein sequence ID" value="KAK3275190.1"/>
    <property type="molecule type" value="Genomic_DNA"/>
</dbReference>
<feature type="compositionally biased region" description="Low complexity" evidence="1">
    <location>
        <begin position="14"/>
        <end position="31"/>
    </location>
</feature>
<protein>
    <submittedName>
        <fullName evidence="2">Uncharacterized protein</fullName>
    </submittedName>
</protein>
<dbReference type="AlphaFoldDB" id="A0AAE0GC17"/>
<keyword evidence="3" id="KW-1185">Reference proteome</keyword>
<name>A0AAE0GC17_9CHLO</name>